<comment type="caution">
    <text evidence="2">The sequence shown here is derived from an EMBL/GenBank/DDBJ whole genome shotgun (WGS) entry which is preliminary data.</text>
</comment>
<keyword evidence="2" id="KW-0808">Transferase</keyword>
<feature type="domain" description="Polysaccharide pyruvyl transferase" evidence="1">
    <location>
        <begin position="12"/>
        <end position="275"/>
    </location>
</feature>
<gene>
    <name evidence="2" type="ORF">NCG91_07600</name>
</gene>
<dbReference type="RefSeq" id="WP_251349264.1">
    <property type="nucleotide sequence ID" value="NZ_JAMQGR010000002.1"/>
</dbReference>
<evidence type="ECO:0000259" key="1">
    <source>
        <dbReference type="Pfam" id="PF04230"/>
    </source>
</evidence>
<dbReference type="EMBL" id="JAMQGR010000002">
    <property type="protein sequence ID" value="MCM2565461.1"/>
    <property type="molecule type" value="Genomic_DNA"/>
</dbReference>
<organism evidence="2 3">
    <name type="scientific">Janthinobacterium kumbetense</name>
    <dbReference type="NCBI Taxonomy" id="2950280"/>
    <lineage>
        <taxon>Bacteria</taxon>
        <taxon>Pseudomonadati</taxon>
        <taxon>Pseudomonadota</taxon>
        <taxon>Betaproteobacteria</taxon>
        <taxon>Burkholderiales</taxon>
        <taxon>Oxalobacteraceae</taxon>
        <taxon>Janthinobacterium</taxon>
    </lineage>
</organism>
<dbReference type="PANTHER" id="PTHR36836:SF1">
    <property type="entry name" value="COLANIC ACID BIOSYNTHESIS PROTEIN WCAK"/>
    <property type="match status" value="1"/>
</dbReference>
<evidence type="ECO:0000313" key="2">
    <source>
        <dbReference type="EMBL" id="MCM2565461.1"/>
    </source>
</evidence>
<accession>A0ABT0WN21</accession>
<protein>
    <submittedName>
        <fullName evidence="2">Polysaccharide pyruvyl transferase family protein</fullName>
    </submittedName>
</protein>
<evidence type="ECO:0000313" key="3">
    <source>
        <dbReference type="Proteomes" id="UP001202243"/>
    </source>
</evidence>
<keyword evidence="3" id="KW-1185">Reference proteome</keyword>
<dbReference type="PANTHER" id="PTHR36836">
    <property type="entry name" value="COLANIC ACID BIOSYNTHESIS PROTEIN WCAK"/>
    <property type="match status" value="1"/>
</dbReference>
<proteinExistence type="predicted"/>
<dbReference type="InterPro" id="IPR007345">
    <property type="entry name" value="Polysacch_pyruvyl_Trfase"/>
</dbReference>
<dbReference type="Proteomes" id="UP001202243">
    <property type="component" value="Unassembled WGS sequence"/>
</dbReference>
<dbReference type="Pfam" id="PF04230">
    <property type="entry name" value="PS_pyruv_trans"/>
    <property type="match status" value="1"/>
</dbReference>
<name>A0ABT0WN21_9BURK</name>
<sequence length="346" mass="38089">MNIFMVHPTTRNIGNDLIGYATAELLYEVFGAATNVVSIPALKGPQFGGLVPRQIYDMNRLADAVIVGGGNLFENGQLSYDVQAVNALRRPMMLMGLSHGRITGRDGQMEDRTDALSPTAIRHLVEHAKVAMVRDTGSQEILADLGAKVTVGGCPTLYLPPNAEGEAAKGGVIISVRHPMRMSVPATLQWRIAEDLRRLIAALRAEYAQPVYLACHDYIDLEFAAGFPEAAPLYFDEVSRYIEALRTCKLHVSYRLHGFLPCLAMGSHSINLSYDERGRSMLSTIGMASWDVDLMQSGDCVSAIMDRARSVAQYRRARQDALPLIQELRQITVRGLQTLRTLASEQ</sequence>
<dbReference type="GO" id="GO:0016740">
    <property type="term" value="F:transferase activity"/>
    <property type="evidence" value="ECO:0007669"/>
    <property type="project" value="UniProtKB-KW"/>
</dbReference>
<reference evidence="2 3" key="1">
    <citation type="submission" date="2022-06" db="EMBL/GenBank/DDBJ databases">
        <title>Janthinobacterium kumbetensis sp. nov., isolated from spring water in Turkey.</title>
        <authorList>
            <person name="Inan Bektas K."/>
            <person name="Belduz A.A."/>
            <person name="Canakci S."/>
            <person name="Nalcaoglu A."/>
            <person name="Ceylan E."/>
            <person name="Kati H."/>
        </authorList>
    </citation>
    <scope>NUCLEOTIDE SEQUENCE [LARGE SCALE GENOMIC DNA]</scope>
    <source>
        <strain evidence="2 3">GK</strain>
    </source>
</reference>